<dbReference type="RefSeq" id="WP_154808348.1">
    <property type="nucleotide sequence ID" value="NZ_VIAQ01000006.1"/>
</dbReference>
<dbReference type="InterPro" id="IPR055690">
    <property type="entry name" value="DUF7266"/>
</dbReference>
<gene>
    <name evidence="2" type="ORF">FKV42_00815</name>
</gene>
<keyword evidence="3" id="KW-1185">Reference proteome</keyword>
<comment type="caution">
    <text evidence="2">The sequence shown here is derived from an EMBL/GenBank/DDBJ whole genome shotgun (WGS) entry which is preliminary data.</text>
</comment>
<evidence type="ECO:0000313" key="2">
    <source>
        <dbReference type="EMBL" id="TQD28245.1"/>
    </source>
</evidence>
<keyword evidence="1" id="KW-0812">Transmembrane</keyword>
<feature type="transmembrane region" description="Helical" evidence="1">
    <location>
        <begin position="12"/>
        <end position="38"/>
    </location>
</feature>
<dbReference type="OrthoDB" id="118020at2157"/>
<evidence type="ECO:0000256" key="1">
    <source>
        <dbReference type="SAM" id="Phobius"/>
    </source>
</evidence>
<evidence type="ECO:0008006" key="4">
    <source>
        <dbReference type="Google" id="ProtNLM"/>
    </source>
</evidence>
<proteinExistence type="predicted"/>
<dbReference type="Pfam" id="PF23928">
    <property type="entry name" value="DUF7266"/>
    <property type="match status" value="1"/>
</dbReference>
<evidence type="ECO:0000313" key="3">
    <source>
        <dbReference type="Proteomes" id="UP000319335"/>
    </source>
</evidence>
<organism evidence="2 3">
    <name type="scientific">Methanolobus vulcani</name>
    <dbReference type="NCBI Taxonomy" id="38026"/>
    <lineage>
        <taxon>Archaea</taxon>
        <taxon>Methanobacteriati</taxon>
        <taxon>Methanobacteriota</taxon>
        <taxon>Stenosarchaea group</taxon>
        <taxon>Methanomicrobia</taxon>
        <taxon>Methanosarcinales</taxon>
        <taxon>Methanosarcinaceae</taxon>
        <taxon>Methanolobus</taxon>
    </lineage>
</organism>
<protein>
    <recommendedName>
        <fullName evidence="4">Flagellin</fullName>
    </recommendedName>
</protein>
<keyword evidence="1" id="KW-0472">Membrane</keyword>
<reference evidence="2 3" key="1">
    <citation type="submission" date="2019-06" db="EMBL/GenBank/DDBJ databases">
        <title>Draft genome sequence of Methanolobus vulcani B1d.</title>
        <authorList>
            <person name="Creighbaum A.J."/>
            <person name="Ticak T."/>
            <person name="Hariraju D."/>
            <person name="Arivett B.A."/>
            <person name="Ferguson D.J.Jr."/>
        </authorList>
    </citation>
    <scope>NUCLEOTIDE SEQUENCE [LARGE SCALE GENOMIC DNA]</scope>
    <source>
        <strain evidence="2 3">B1d</strain>
    </source>
</reference>
<accession>A0A7Z8P2B7</accession>
<dbReference type="EMBL" id="VIAQ01000006">
    <property type="protein sequence ID" value="TQD28245.1"/>
    <property type="molecule type" value="Genomic_DNA"/>
</dbReference>
<sequence length="157" mass="17389">MRKLTEDESAVSISIGFILTFSITVLILVTILTSFYSMMDQAEQRVMRDEFEIHGSDLAVKITTIDTIAGAAMDSGATVGEISYEVSLPEKIAGKHYAIEIDNTTKEIIISSEERDETRVKIPFSTDDTTVLSTTLYSPKGEFLITYDPDTNTIEMS</sequence>
<dbReference type="AlphaFoldDB" id="A0A7Z8P2B7"/>
<name>A0A7Z8P2B7_9EURY</name>
<dbReference type="Proteomes" id="UP000319335">
    <property type="component" value="Unassembled WGS sequence"/>
</dbReference>
<keyword evidence="1" id="KW-1133">Transmembrane helix</keyword>